<proteinExistence type="inferred from homology"/>
<keyword evidence="5" id="KW-0349">Heme</keyword>
<dbReference type="GO" id="GO:0020037">
    <property type="term" value="F:heme binding"/>
    <property type="evidence" value="ECO:0007669"/>
    <property type="project" value="InterPro"/>
</dbReference>
<dbReference type="Proteomes" id="UP000275267">
    <property type="component" value="Unassembled WGS sequence"/>
</dbReference>
<evidence type="ECO:0000256" key="11">
    <source>
        <dbReference type="PIRSR" id="PIRSR600823-2"/>
    </source>
</evidence>
<name>A0A3L6T8H4_PANMI</name>
<keyword evidence="10" id="KW-0376">Hydrogen peroxide</keyword>
<evidence type="ECO:0000256" key="13">
    <source>
        <dbReference type="PIRSR" id="PIRSR600823-5"/>
    </source>
</evidence>
<dbReference type="GO" id="GO:0046872">
    <property type="term" value="F:metal ion binding"/>
    <property type="evidence" value="ECO:0007669"/>
    <property type="project" value="UniProtKB-KW"/>
</dbReference>
<feature type="region of interest" description="Disordered" evidence="14">
    <location>
        <begin position="1"/>
        <end position="102"/>
    </location>
</feature>
<dbReference type="Gene3D" id="1.10.420.10">
    <property type="entry name" value="Peroxidase, domain 2"/>
    <property type="match status" value="1"/>
</dbReference>
<protein>
    <submittedName>
        <fullName evidence="16">Cationic peroxidase 2-like</fullName>
    </submittedName>
</protein>
<evidence type="ECO:0000256" key="8">
    <source>
        <dbReference type="ARBA" id="ARBA00023002"/>
    </source>
</evidence>
<dbReference type="InterPro" id="IPR019793">
    <property type="entry name" value="Peroxidases_heam-ligand_BS"/>
</dbReference>
<dbReference type="AlphaFoldDB" id="A0A3L6T8H4"/>
<feature type="domain" description="Plant heme peroxidase family profile" evidence="15">
    <location>
        <begin position="51"/>
        <end position="257"/>
    </location>
</feature>
<dbReference type="GO" id="GO:0005576">
    <property type="term" value="C:extracellular region"/>
    <property type="evidence" value="ECO:0007669"/>
    <property type="project" value="UniProtKB-SubCell"/>
</dbReference>
<evidence type="ECO:0000256" key="7">
    <source>
        <dbReference type="ARBA" id="ARBA00022837"/>
    </source>
</evidence>
<dbReference type="OrthoDB" id="2113341at2759"/>
<dbReference type="InterPro" id="IPR002016">
    <property type="entry name" value="Haem_peroxidase"/>
</dbReference>
<dbReference type="GO" id="GO:0006979">
    <property type="term" value="P:response to oxidative stress"/>
    <property type="evidence" value="ECO:0007669"/>
    <property type="project" value="InterPro"/>
</dbReference>
<dbReference type="PANTHER" id="PTHR31235">
    <property type="entry name" value="PEROXIDASE 25-RELATED"/>
    <property type="match status" value="1"/>
</dbReference>
<evidence type="ECO:0000313" key="17">
    <source>
        <dbReference type="Proteomes" id="UP000275267"/>
    </source>
</evidence>
<evidence type="ECO:0000256" key="4">
    <source>
        <dbReference type="ARBA" id="ARBA00022559"/>
    </source>
</evidence>
<accession>A0A3L6T8H4</accession>
<comment type="caution">
    <text evidence="16">The sequence shown here is derived from an EMBL/GenBank/DDBJ whole genome shotgun (WGS) entry which is preliminary data.</text>
</comment>
<evidence type="ECO:0000256" key="14">
    <source>
        <dbReference type="SAM" id="MobiDB-lite"/>
    </source>
</evidence>
<comment type="similarity">
    <text evidence="3">Belongs to the peroxidase family. Ascorbate peroxidase subfamily.</text>
</comment>
<evidence type="ECO:0000313" key="16">
    <source>
        <dbReference type="EMBL" id="RLN33778.1"/>
    </source>
</evidence>
<feature type="binding site" evidence="12">
    <location>
        <position position="137"/>
    </location>
    <ligand>
        <name>Ca(2+)</name>
        <dbReference type="ChEBI" id="CHEBI:29108"/>
        <label>2</label>
    </ligand>
</feature>
<feature type="binding site" evidence="12">
    <location>
        <position position="190"/>
    </location>
    <ligand>
        <name>Ca(2+)</name>
        <dbReference type="ChEBI" id="CHEBI:29108"/>
        <label>2</label>
    </ligand>
</feature>
<evidence type="ECO:0000259" key="15">
    <source>
        <dbReference type="PROSITE" id="PS50873"/>
    </source>
</evidence>
<feature type="compositionally biased region" description="Low complexity" evidence="14">
    <location>
        <begin position="44"/>
        <end position="69"/>
    </location>
</feature>
<feature type="disulfide bond" evidence="13">
    <location>
        <begin position="143"/>
        <end position="175"/>
    </location>
</feature>
<dbReference type="InterPro" id="IPR000823">
    <property type="entry name" value="Peroxidase_pln"/>
</dbReference>
<feature type="binding site" description="axial binding residue" evidence="12">
    <location>
        <position position="136"/>
    </location>
    <ligand>
        <name>heme b</name>
        <dbReference type="ChEBI" id="CHEBI:60344"/>
    </ligand>
    <ligandPart>
        <name>Fe</name>
        <dbReference type="ChEBI" id="CHEBI:18248"/>
    </ligandPart>
</feature>
<evidence type="ECO:0000256" key="5">
    <source>
        <dbReference type="ARBA" id="ARBA00022617"/>
    </source>
</evidence>
<keyword evidence="8" id="KW-0560">Oxidoreductase</keyword>
<feature type="binding site" evidence="11">
    <location>
        <position position="106"/>
    </location>
    <ligand>
        <name>substrate</name>
    </ligand>
</feature>
<dbReference type="EMBL" id="PQIB02000002">
    <property type="protein sequence ID" value="RLN33778.1"/>
    <property type="molecule type" value="Genomic_DNA"/>
</dbReference>
<evidence type="ECO:0000256" key="6">
    <source>
        <dbReference type="ARBA" id="ARBA00022723"/>
    </source>
</evidence>
<comment type="catalytic activity">
    <reaction evidence="1">
        <text>2 a phenolic donor + H2O2 = 2 a phenolic radical donor + 2 H2O</text>
        <dbReference type="Rhea" id="RHEA:56136"/>
        <dbReference type="ChEBI" id="CHEBI:15377"/>
        <dbReference type="ChEBI" id="CHEBI:16240"/>
        <dbReference type="ChEBI" id="CHEBI:139520"/>
        <dbReference type="ChEBI" id="CHEBI:139521"/>
        <dbReference type="EC" id="1.11.1.7"/>
    </reaction>
</comment>
<keyword evidence="17" id="KW-1185">Reference proteome</keyword>
<comment type="subcellular location">
    <subcellularLocation>
        <location evidence="2">Secreted</location>
    </subcellularLocation>
</comment>
<evidence type="ECO:0000256" key="10">
    <source>
        <dbReference type="ARBA" id="ARBA00023324"/>
    </source>
</evidence>
<keyword evidence="7 12" id="KW-0106">Calcium</keyword>
<dbReference type="GO" id="GO:0042744">
    <property type="term" value="P:hydrogen peroxide catabolic process"/>
    <property type="evidence" value="ECO:0007669"/>
    <property type="project" value="UniProtKB-KW"/>
</dbReference>
<organism evidence="16 17">
    <name type="scientific">Panicum miliaceum</name>
    <name type="common">Proso millet</name>
    <name type="synonym">Broomcorn millet</name>
    <dbReference type="NCBI Taxonomy" id="4540"/>
    <lineage>
        <taxon>Eukaryota</taxon>
        <taxon>Viridiplantae</taxon>
        <taxon>Streptophyta</taxon>
        <taxon>Embryophyta</taxon>
        <taxon>Tracheophyta</taxon>
        <taxon>Spermatophyta</taxon>
        <taxon>Magnoliopsida</taxon>
        <taxon>Liliopsida</taxon>
        <taxon>Poales</taxon>
        <taxon>Poaceae</taxon>
        <taxon>PACMAD clade</taxon>
        <taxon>Panicoideae</taxon>
        <taxon>Panicodae</taxon>
        <taxon>Paniceae</taxon>
        <taxon>Panicinae</taxon>
        <taxon>Panicum</taxon>
        <taxon>Panicum sect. Panicum</taxon>
    </lineage>
</organism>
<sequence>MKMRHDMIMFQTQMTRRHARRVRREGGNSRAAELTGSKRRTANGSPAAGRAAEGRAGNAASPTPLQPLASAPPPPPVPRGSAWDPPVKLSSSGGRFSDEADATRLPNPEFVFPILKDSFARRGLGVADLVALSGAHTLGEITCLFVSPRLCAFRGNSGVDPFIDPGYAQELMRQCPTMASTNRVVMNPGTSCYAAIKANGGVLLTDSVLTHGTTTMQDHWNSHGRVHRQTWRSAGGIAVMSTSSRTCLCLANCGRIAVTVIVSI</sequence>
<dbReference type="GO" id="GO:0140825">
    <property type="term" value="F:lactoperoxidase activity"/>
    <property type="evidence" value="ECO:0007669"/>
    <property type="project" value="UniProtKB-EC"/>
</dbReference>
<evidence type="ECO:0000256" key="12">
    <source>
        <dbReference type="PIRSR" id="PIRSR600823-3"/>
    </source>
</evidence>
<dbReference type="PROSITE" id="PS50873">
    <property type="entry name" value="PEROXIDASE_4"/>
    <property type="match status" value="1"/>
</dbReference>
<evidence type="ECO:0000256" key="2">
    <source>
        <dbReference type="ARBA" id="ARBA00004613"/>
    </source>
</evidence>
<reference evidence="17" key="1">
    <citation type="journal article" date="2019" name="Nat. Commun.">
        <title>The genome of broomcorn millet.</title>
        <authorList>
            <person name="Zou C."/>
            <person name="Miki D."/>
            <person name="Li D."/>
            <person name="Tang Q."/>
            <person name="Xiao L."/>
            <person name="Rajput S."/>
            <person name="Deng P."/>
            <person name="Jia W."/>
            <person name="Huang R."/>
            <person name="Zhang M."/>
            <person name="Sun Y."/>
            <person name="Hu J."/>
            <person name="Fu X."/>
            <person name="Schnable P.S."/>
            <person name="Li F."/>
            <person name="Zhang H."/>
            <person name="Feng B."/>
            <person name="Zhu X."/>
            <person name="Liu R."/>
            <person name="Schnable J.C."/>
            <person name="Zhu J.-K."/>
            <person name="Zhang H."/>
        </authorList>
    </citation>
    <scope>NUCLEOTIDE SEQUENCE [LARGE SCALE GENOMIC DNA]</scope>
</reference>
<comment type="cofactor">
    <cofactor evidence="12">
        <name>heme b</name>
        <dbReference type="ChEBI" id="CHEBI:60344"/>
    </cofactor>
    <text evidence="12">Binds 1 heme b (iron(II)-protoporphyrin IX) group per subunit.</text>
</comment>
<keyword evidence="9 12" id="KW-0408">Iron</keyword>
<evidence type="ECO:0000256" key="9">
    <source>
        <dbReference type="ARBA" id="ARBA00023004"/>
    </source>
</evidence>
<dbReference type="InterPro" id="IPR010255">
    <property type="entry name" value="Haem_peroxidase_sf"/>
</dbReference>
<dbReference type="STRING" id="4540.A0A3L6T8H4"/>
<dbReference type="Pfam" id="PF00141">
    <property type="entry name" value="peroxidase"/>
    <property type="match status" value="1"/>
</dbReference>
<keyword evidence="4" id="KW-0575">Peroxidase</keyword>
<comment type="cofactor">
    <cofactor evidence="12">
        <name>Ca(2+)</name>
        <dbReference type="ChEBI" id="CHEBI:29108"/>
    </cofactor>
    <text evidence="12">Binds 2 calcium ions per subunit.</text>
</comment>
<dbReference type="PROSITE" id="PS00435">
    <property type="entry name" value="PEROXIDASE_1"/>
    <property type="match status" value="1"/>
</dbReference>
<dbReference type="SUPFAM" id="SSF48113">
    <property type="entry name" value="Heme-dependent peroxidases"/>
    <property type="match status" value="1"/>
</dbReference>
<gene>
    <name evidence="16" type="ORF">C2845_PM03G14480</name>
</gene>
<keyword evidence="6 12" id="KW-0479">Metal-binding</keyword>
<keyword evidence="13" id="KW-1015">Disulfide bond</keyword>
<evidence type="ECO:0000256" key="1">
    <source>
        <dbReference type="ARBA" id="ARBA00000189"/>
    </source>
</evidence>
<evidence type="ECO:0000256" key="3">
    <source>
        <dbReference type="ARBA" id="ARBA00006873"/>
    </source>
</evidence>